<dbReference type="EC" id="3.2.1.20" evidence="5"/>
<dbReference type="HOGENOM" id="CLU_000631_11_0_1"/>
<evidence type="ECO:0000256" key="9">
    <source>
        <dbReference type="ARBA" id="ARBA00022729"/>
    </source>
</evidence>
<dbReference type="EC" id="3.2.1.21" evidence="6"/>
<evidence type="ECO:0000313" key="22">
    <source>
        <dbReference type="Proteomes" id="UP000053259"/>
    </source>
</evidence>
<dbReference type="GO" id="GO:0008422">
    <property type="term" value="F:beta-glucosidase activity"/>
    <property type="evidence" value="ECO:0007669"/>
    <property type="project" value="UniProtKB-EC"/>
</dbReference>
<keyword evidence="10 17" id="KW-0378">Hydrolase</keyword>
<keyword evidence="12" id="KW-0119">Carbohydrate metabolism</keyword>
<keyword evidence="13 17" id="KW-0326">Glycosidase</keyword>
<evidence type="ECO:0000256" key="14">
    <source>
        <dbReference type="ARBA" id="ARBA00023316"/>
    </source>
</evidence>
<gene>
    <name evidence="21" type="ORF">PV09_01035</name>
</gene>
<comment type="similarity">
    <text evidence="4 17">Belongs to the glycosyl hydrolase 31 family.</text>
</comment>
<comment type="subcellular location">
    <subcellularLocation>
        <location evidence="3">Secreted</location>
    </subcellularLocation>
</comment>
<dbReference type="Gene3D" id="3.20.20.80">
    <property type="entry name" value="Glycosidases"/>
    <property type="match status" value="2"/>
</dbReference>
<dbReference type="OrthoDB" id="5839090at2759"/>
<comment type="function">
    <text evidence="16">Glucosidase involved in the degradation of cellulosic biomass. Has both alpha- and beta-glucosidase activity.</text>
</comment>
<dbReference type="Proteomes" id="UP000053259">
    <property type="component" value="Unassembled WGS sequence"/>
</dbReference>
<evidence type="ECO:0000256" key="2">
    <source>
        <dbReference type="ARBA" id="ARBA00001657"/>
    </source>
</evidence>
<dbReference type="AlphaFoldDB" id="A0A0D1Z553"/>
<comment type="catalytic activity">
    <reaction evidence="1">
        <text>Hydrolysis of terminal, non-reducing beta-D-glucosyl residues with release of beta-D-glucose.</text>
        <dbReference type="EC" id="3.2.1.21"/>
    </reaction>
</comment>
<comment type="catalytic activity">
    <reaction evidence="2">
        <text>Hydrolysis of terminal, non-reducing (1-&gt;4)-linked alpha-D-glucose residues with release of alpha-D-glucose.</text>
        <dbReference type="EC" id="3.2.1.20"/>
    </reaction>
</comment>
<evidence type="ECO:0000256" key="5">
    <source>
        <dbReference type="ARBA" id="ARBA00012741"/>
    </source>
</evidence>
<dbReference type="InterPro" id="IPR025887">
    <property type="entry name" value="Glyco_hydro_31_N_dom"/>
</dbReference>
<dbReference type="PANTHER" id="PTHR22762">
    <property type="entry name" value="ALPHA-GLUCOSIDASE"/>
    <property type="match status" value="1"/>
</dbReference>
<dbReference type="STRING" id="253628.A0A0D1Z553"/>
<reference evidence="21 22" key="1">
    <citation type="submission" date="2015-01" db="EMBL/GenBank/DDBJ databases">
        <title>The Genome Sequence of Ochroconis gallopava CBS43764.</title>
        <authorList>
            <consortium name="The Broad Institute Genomics Platform"/>
            <person name="Cuomo C."/>
            <person name="de Hoog S."/>
            <person name="Gorbushina A."/>
            <person name="Stielow B."/>
            <person name="Teixiera M."/>
            <person name="Abouelleil A."/>
            <person name="Chapman S.B."/>
            <person name="Priest M."/>
            <person name="Young S.K."/>
            <person name="Wortman J."/>
            <person name="Nusbaum C."/>
            <person name="Birren B."/>
        </authorList>
    </citation>
    <scope>NUCLEOTIDE SEQUENCE [LARGE SCALE GENOMIC DNA]</scope>
    <source>
        <strain evidence="21 22">CBS 43764</strain>
    </source>
</reference>
<dbReference type="CDD" id="cd14752">
    <property type="entry name" value="GH31_N"/>
    <property type="match status" value="1"/>
</dbReference>
<keyword evidence="14" id="KW-0961">Cell wall biogenesis/degradation</keyword>
<keyword evidence="15" id="KW-0624">Polysaccharide degradation</keyword>
<dbReference type="GO" id="GO:0005576">
    <property type="term" value="C:extracellular region"/>
    <property type="evidence" value="ECO:0007669"/>
    <property type="project" value="UniProtKB-SubCell"/>
</dbReference>
<feature type="domain" description="Glycosyl hydrolase family 31 C-terminal" evidence="20">
    <location>
        <begin position="761"/>
        <end position="849"/>
    </location>
</feature>
<dbReference type="InterPro" id="IPR011013">
    <property type="entry name" value="Gal_mutarotase_sf_dom"/>
</dbReference>
<keyword evidence="22" id="KW-1185">Reference proteome</keyword>
<dbReference type="InterPro" id="IPR013780">
    <property type="entry name" value="Glyco_hydro_b"/>
</dbReference>
<dbReference type="EMBL" id="KN847531">
    <property type="protein sequence ID" value="KIW08097.1"/>
    <property type="molecule type" value="Genomic_DNA"/>
</dbReference>
<dbReference type="GeneID" id="27309008"/>
<dbReference type="SUPFAM" id="SSF51011">
    <property type="entry name" value="Glycosyl hydrolase domain"/>
    <property type="match status" value="1"/>
</dbReference>
<dbReference type="SUPFAM" id="SSF74650">
    <property type="entry name" value="Galactose mutarotase-like"/>
    <property type="match status" value="1"/>
</dbReference>
<protein>
    <recommendedName>
        <fullName evidence="7">Probable alpha/beta-glucosidase agdC</fullName>
        <ecNumber evidence="5">3.2.1.20</ecNumber>
        <ecNumber evidence="6">3.2.1.21</ecNumber>
    </recommendedName>
</protein>
<dbReference type="PANTHER" id="PTHR22762:SF67">
    <property type="entry name" value="ALPHA_BETA-GLUCOSIDASE AGDC-RELATED"/>
    <property type="match status" value="1"/>
</dbReference>
<evidence type="ECO:0000256" key="4">
    <source>
        <dbReference type="ARBA" id="ARBA00007806"/>
    </source>
</evidence>
<organism evidence="21 22">
    <name type="scientific">Verruconis gallopava</name>
    <dbReference type="NCBI Taxonomy" id="253628"/>
    <lineage>
        <taxon>Eukaryota</taxon>
        <taxon>Fungi</taxon>
        <taxon>Dikarya</taxon>
        <taxon>Ascomycota</taxon>
        <taxon>Pezizomycotina</taxon>
        <taxon>Dothideomycetes</taxon>
        <taxon>Pleosporomycetidae</taxon>
        <taxon>Venturiales</taxon>
        <taxon>Sympoventuriaceae</taxon>
        <taxon>Verruconis</taxon>
    </lineage>
</organism>
<feature type="domain" description="Glycoside hydrolase family 31 TIM barrel" evidence="18">
    <location>
        <begin position="288"/>
        <end position="752"/>
    </location>
</feature>
<dbReference type="Pfam" id="PF21365">
    <property type="entry name" value="Glyco_hydro_31_3rd"/>
    <property type="match status" value="1"/>
</dbReference>
<accession>A0A0D1Z553</accession>
<feature type="domain" description="Glycoside hydrolase family 31 N-terminal" evidence="19">
    <location>
        <begin position="118"/>
        <end position="241"/>
    </location>
</feature>
<evidence type="ECO:0000256" key="10">
    <source>
        <dbReference type="ARBA" id="ARBA00022801"/>
    </source>
</evidence>
<dbReference type="GO" id="GO:0071555">
    <property type="term" value="P:cell wall organization"/>
    <property type="evidence" value="ECO:0007669"/>
    <property type="project" value="UniProtKB-KW"/>
</dbReference>
<dbReference type="Pfam" id="PF13802">
    <property type="entry name" value="Gal_mutarotas_2"/>
    <property type="match status" value="1"/>
</dbReference>
<keyword evidence="9" id="KW-0732">Signal</keyword>
<dbReference type="CDD" id="cd06602">
    <property type="entry name" value="GH31_MGAM_SI_GAA"/>
    <property type="match status" value="1"/>
</dbReference>
<evidence type="ECO:0000259" key="20">
    <source>
        <dbReference type="Pfam" id="PF21365"/>
    </source>
</evidence>
<sequence length="986" mass="109544">MLCVSFGVDCPNRRPGGSAVSHLAIRNVRNAVDARGLISRQAAIAACPGYRATNVVETETGLAADLELAGTACDVYGKDIERLRLLVNFDDANRVHVKIEDSDRIAYQVPESVFPRPSTAGSVPANQSQLEFTLHEDPFSFTVKRRGTGDVLFDSSAAPLIFSDQYVRLRTYLPDKPNLYGLGEHSDSLRLGTTNYTRTFWARDAYGIPSGTNLYGTHPVYYDHRGKKGTHGVFMLSSSGMDVKIDGTRSAGHYLEYNMLGGVVDLYLFAGPTPLEASQQYSDIVGRPALMPYWSLGLHQCRYGYRDYIALAEVISNYSAAGIPLETMWVDIDYMFNRFIMTTDPDRFPMERMREIVSYLHDHDQHFIVMVDPAVAYQTEREAGLEYKTFTRARDEGLFLSKNGSIFKGVVWPGVTAFPDWFNPSTSQYWIDQFAEFFDPQSGIDIDGLWIDMNEAANFNSFGDDPEQAAVDRGFPPPRAPLRSPPRALPGFPAAFQPNDCSPFPPDDQGYSPPWLAGDAAPNAKRGVSRITQWFSMIFNWRAGAADARKSGSEPPISESGAPVKGYRGRNLLEPAYRIKNENNITAFGGLSNFTIDTDVVHYDGHVELDVHNLYGSMMSRISRTAMEARRPERRPFIVTRSTFAGDGRNVAKWLGDNLSTWEHYRQSIQGMLNFATFFQMPMVGSDVCGFGGNATEALCARWATLGAFYPFMRNHNGDTSLPQEFYISETVASAARSALDMRYRLLDYMYTCIYKQNQTGAPVLSPLFYKYPFDDDVFGIELQFFCGDHLLISPVTEENSTSVEMYLPDDLFYDFVTYKQIRGQGTKITLKDVALDQIPVHVKAGAIIPMRNSSAMTTRSLRQRDFHILIAPDAAGKASGDLYLDDGDSVEQAGISMIEFTWSDGTLTAVGSFAYKPAAERESRTICRITILGISSAPAAARLEKSGNGEVGIQTIYSSDSQSLELNFADGVELDASFKVVTLMA</sequence>
<evidence type="ECO:0000256" key="1">
    <source>
        <dbReference type="ARBA" id="ARBA00000448"/>
    </source>
</evidence>
<evidence type="ECO:0000259" key="18">
    <source>
        <dbReference type="Pfam" id="PF01055"/>
    </source>
</evidence>
<dbReference type="Pfam" id="PF01055">
    <property type="entry name" value="Glyco_hydro_31_2nd"/>
    <property type="match status" value="1"/>
</dbReference>
<dbReference type="Gene3D" id="2.60.40.1760">
    <property type="entry name" value="glycosyl hydrolase (family 31)"/>
    <property type="match status" value="1"/>
</dbReference>
<dbReference type="InterPro" id="IPR030458">
    <property type="entry name" value="Glyco_hydro_31_AS"/>
</dbReference>
<evidence type="ECO:0000256" key="3">
    <source>
        <dbReference type="ARBA" id="ARBA00004613"/>
    </source>
</evidence>
<evidence type="ECO:0000256" key="13">
    <source>
        <dbReference type="ARBA" id="ARBA00023295"/>
    </source>
</evidence>
<keyword evidence="8" id="KW-0964">Secreted</keyword>
<dbReference type="InterPro" id="IPR048395">
    <property type="entry name" value="Glyco_hydro_31_C"/>
</dbReference>
<evidence type="ECO:0000256" key="6">
    <source>
        <dbReference type="ARBA" id="ARBA00012744"/>
    </source>
</evidence>
<dbReference type="GO" id="GO:0030246">
    <property type="term" value="F:carbohydrate binding"/>
    <property type="evidence" value="ECO:0007669"/>
    <property type="project" value="InterPro"/>
</dbReference>
<proteinExistence type="inferred from homology"/>
<dbReference type="SUPFAM" id="SSF51445">
    <property type="entry name" value="(Trans)glycosidases"/>
    <property type="match status" value="1"/>
</dbReference>
<name>A0A0D1Z553_9PEZI</name>
<dbReference type="InterPro" id="IPR017853">
    <property type="entry name" value="GH"/>
</dbReference>
<dbReference type="GO" id="GO:0000272">
    <property type="term" value="P:polysaccharide catabolic process"/>
    <property type="evidence" value="ECO:0007669"/>
    <property type="project" value="UniProtKB-KW"/>
</dbReference>
<dbReference type="PROSITE" id="PS00129">
    <property type="entry name" value="GLYCOSYL_HYDROL_F31_1"/>
    <property type="match status" value="1"/>
</dbReference>
<keyword evidence="11" id="KW-0325">Glycoprotein</keyword>
<dbReference type="InterPro" id="IPR000322">
    <property type="entry name" value="Glyco_hydro_31_TIM"/>
</dbReference>
<evidence type="ECO:0000313" key="21">
    <source>
        <dbReference type="EMBL" id="KIW08097.1"/>
    </source>
</evidence>
<dbReference type="GO" id="GO:0004558">
    <property type="term" value="F:alpha-1,4-glucosidase activity"/>
    <property type="evidence" value="ECO:0007669"/>
    <property type="project" value="UniProtKB-EC"/>
</dbReference>
<evidence type="ECO:0000256" key="16">
    <source>
        <dbReference type="ARBA" id="ARBA00025512"/>
    </source>
</evidence>
<dbReference type="Gene3D" id="2.60.40.1180">
    <property type="entry name" value="Golgi alpha-mannosidase II"/>
    <property type="match status" value="2"/>
</dbReference>
<evidence type="ECO:0000256" key="15">
    <source>
        <dbReference type="ARBA" id="ARBA00023326"/>
    </source>
</evidence>
<dbReference type="VEuPathDB" id="FungiDB:PV09_01035"/>
<evidence type="ECO:0000256" key="8">
    <source>
        <dbReference type="ARBA" id="ARBA00022525"/>
    </source>
</evidence>
<dbReference type="RefSeq" id="XP_016217966.1">
    <property type="nucleotide sequence ID" value="XM_016353871.1"/>
</dbReference>
<evidence type="ECO:0000256" key="12">
    <source>
        <dbReference type="ARBA" id="ARBA00023277"/>
    </source>
</evidence>
<dbReference type="InParanoid" id="A0A0D1Z553"/>
<evidence type="ECO:0000256" key="11">
    <source>
        <dbReference type="ARBA" id="ARBA00023180"/>
    </source>
</evidence>
<evidence type="ECO:0000256" key="7">
    <source>
        <dbReference type="ARBA" id="ARBA00014002"/>
    </source>
</evidence>
<evidence type="ECO:0000259" key="19">
    <source>
        <dbReference type="Pfam" id="PF13802"/>
    </source>
</evidence>
<evidence type="ECO:0000256" key="17">
    <source>
        <dbReference type="RuleBase" id="RU361185"/>
    </source>
</evidence>